<dbReference type="NCBIfam" id="TIGR04183">
    <property type="entry name" value="Por_Secre_tail"/>
    <property type="match status" value="1"/>
</dbReference>
<evidence type="ECO:0000313" key="4">
    <source>
        <dbReference type="EMBL" id="NMH25405.1"/>
    </source>
</evidence>
<evidence type="ECO:0000313" key="5">
    <source>
        <dbReference type="Proteomes" id="UP000767947"/>
    </source>
</evidence>
<keyword evidence="1 2" id="KW-0732">Signal</keyword>
<dbReference type="Pfam" id="PF18962">
    <property type="entry name" value="Por_Secre_tail"/>
    <property type="match status" value="1"/>
</dbReference>
<dbReference type="InterPro" id="IPR026444">
    <property type="entry name" value="Secre_tail"/>
</dbReference>
<dbReference type="EMBL" id="JAAMPT010000207">
    <property type="protein sequence ID" value="NMH25405.1"/>
    <property type="molecule type" value="Genomic_DNA"/>
</dbReference>
<keyword evidence="5" id="KW-1185">Reference proteome</keyword>
<proteinExistence type="predicted"/>
<gene>
    <name evidence="4" type="ORF">G6042_09005</name>
</gene>
<reference evidence="4 5" key="1">
    <citation type="submission" date="2020-02" db="EMBL/GenBank/DDBJ databases">
        <title>Flavobacterium sp. genome.</title>
        <authorList>
            <person name="Jung H.S."/>
            <person name="Baek J.H."/>
            <person name="Jeon C.O."/>
        </authorList>
    </citation>
    <scope>NUCLEOTIDE SEQUENCE [LARGE SCALE GENOMIC DNA]</scope>
    <source>
        <strain evidence="4 5">SE-s27</strain>
    </source>
</reference>
<feature type="chain" id="PRO_5045657606" evidence="2">
    <location>
        <begin position="19"/>
        <end position="341"/>
    </location>
</feature>
<evidence type="ECO:0000256" key="1">
    <source>
        <dbReference type="ARBA" id="ARBA00022729"/>
    </source>
</evidence>
<feature type="domain" description="Secretion system C-terminal sorting" evidence="3">
    <location>
        <begin position="271"/>
        <end position="338"/>
    </location>
</feature>
<comment type="caution">
    <text evidence="4">The sequence shown here is derived from an EMBL/GenBank/DDBJ whole genome shotgun (WGS) entry which is preliminary data.</text>
</comment>
<sequence>MKTKLLLPLFIISFLSFAQNPINSFYGADNSTFDIVSSTNPLDHAATGANQTWNFTNLTSIGNSIRNYESPTSSELTTYPGTTLVIVNNSSVGSTNNIGYMYTKNTANTISITGISADDLIVNFATNNATLGLFPMNFGYSNSDTVAGNYTYTTYSGTFTGTLVTTVDAHGTLNLNNTSGGFYTGNITRLKTVLNLSLNYSFFNNAGTVTQTTYSYYADNLGNNNPIFRSIKTDAVVSLLNINESNTTLELFAGSLLESNKNKLENISIQNPVADYITIYSPQNIDNATVQIIDMLGKEIITKTNQTIDENYQIQTNLNKGIYLIRIFDQEKSITKKVNKQ</sequence>
<feature type="signal peptide" evidence="2">
    <location>
        <begin position="1"/>
        <end position="18"/>
    </location>
</feature>
<name>A0ABX1QV93_9FLAO</name>
<evidence type="ECO:0000256" key="2">
    <source>
        <dbReference type="SAM" id="SignalP"/>
    </source>
</evidence>
<protein>
    <submittedName>
        <fullName evidence="4">T9SS type A sorting domain-containing protein</fullName>
    </submittedName>
</protein>
<evidence type="ECO:0000259" key="3">
    <source>
        <dbReference type="Pfam" id="PF18962"/>
    </source>
</evidence>
<dbReference type="RefSeq" id="WP_169524066.1">
    <property type="nucleotide sequence ID" value="NZ_JAAMPT010000207.1"/>
</dbReference>
<accession>A0ABX1QV93</accession>
<dbReference type="Proteomes" id="UP000767947">
    <property type="component" value="Unassembled WGS sequence"/>
</dbReference>
<organism evidence="4 5">
    <name type="scientific">Flavobacterium solisilvae</name>
    <dbReference type="NCBI Taxonomy" id="1852019"/>
    <lineage>
        <taxon>Bacteria</taxon>
        <taxon>Pseudomonadati</taxon>
        <taxon>Bacteroidota</taxon>
        <taxon>Flavobacteriia</taxon>
        <taxon>Flavobacteriales</taxon>
        <taxon>Flavobacteriaceae</taxon>
        <taxon>Flavobacterium</taxon>
    </lineage>
</organism>